<organism evidence="2 3">
    <name type="scientific">Trachymyrmex septentrionalis</name>
    <dbReference type="NCBI Taxonomy" id="34720"/>
    <lineage>
        <taxon>Eukaryota</taxon>
        <taxon>Metazoa</taxon>
        <taxon>Ecdysozoa</taxon>
        <taxon>Arthropoda</taxon>
        <taxon>Hexapoda</taxon>
        <taxon>Insecta</taxon>
        <taxon>Pterygota</taxon>
        <taxon>Neoptera</taxon>
        <taxon>Endopterygota</taxon>
        <taxon>Hymenoptera</taxon>
        <taxon>Apocrita</taxon>
        <taxon>Aculeata</taxon>
        <taxon>Formicoidea</taxon>
        <taxon>Formicidae</taxon>
        <taxon>Myrmicinae</taxon>
        <taxon>Trachymyrmex</taxon>
    </lineage>
</organism>
<feature type="compositionally biased region" description="Basic and acidic residues" evidence="1">
    <location>
        <begin position="513"/>
        <end position="528"/>
    </location>
</feature>
<dbReference type="EMBL" id="KQ981700">
    <property type="protein sequence ID" value="KYN37523.1"/>
    <property type="molecule type" value="Genomic_DNA"/>
</dbReference>
<evidence type="ECO:0000256" key="1">
    <source>
        <dbReference type="SAM" id="MobiDB-lite"/>
    </source>
</evidence>
<dbReference type="AlphaFoldDB" id="A0A195FAR1"/>
<sequence length="568" mass="64546">MRVMKRINIFQQQKIQLCITHREDLKKPPADINVNSRICINCNNILNAAKEDLEHEQDCLRLNILKKLITGDDDFSVISPISKEQFEEMFTFCVLVAVNDTLRYISKKDLLLFLTKMRHNLSDEFLRIIFKYSNKQAVNLEQSFSMHKGRHLVKPVLVVAPNEFILDIYEFYFSNRNNDAAILKSEFDAVNGLRAWLRRKDIIIADRDYHDLLMEEATVEHVHRMIKKVNTPNIVQARVEQENLLRKNAVWNKLNENHARFFKICTGDTLVIGCHARSTGVTRDQSPRAVHLRRNCPAEISSDVVVLFLRALRERVSCEDPMSSRTEALLALLRLALLTMAACDLETSVFVERESWLALRKVPSVSYGRHRASAEKTETAYRPESSDSIDRRKSSRSILPPRHRVSPNNNDDDICEHFKGSLSLREKGKLCSQTICHSKKSHLVASSTSRSQTTASSNPSIFAIITSNLSFRRSKKPILDSSSAILLFSAVTKWIRKLAMTYLHQDMIRHRAMHEDPASRHGPDDQTRTLRATGLSDENAAIPRDTVESPPKVGPAAPASSGSTPLSA</sequence>
<feature type="region of interest" description="Disordered" evidence="1">
    <location>
        <begin position="368"/>
        <end position="410"/>
    </location>
</feature>
<proteinExistence type="predicted"/>
<feature type="region of interest" description="Disordered" evidence="1">
    <location>
        <begin position="513"/>
        <end position="568"/>
    </location>
</feature>
<protein>
    <submittedName>
        <fullName evidence="2">Uncharacterized protein</fullName>
    </submittedName>
</protein>
<keyword evidence="3" id="KW-1185">Reference proteome</keyword>
<accession>A0A195FAR1</accession>
<reference evidence="2 3" key="1">
    <citation type="submission" date="2016-03" db="EMBL/GenBank/DDBJ databases">
        <title>Trachymyrmex septentrionalis WGS genome.</title>
        <authorList>
            <person name="Nygaard S."/>
            <person name="Hu H."/>
            <person name="Boomsma J."/>
            <person name="Zhang G."/>
        </authorList>
    </citation>
    <scope>NUCLEOTIDE SEQUENCE [LARGE SCALE GENOMIC DNA]</scope>
    <source>
        <strain evidence="2">Tsep2-gDNA-1</strain>
        <tissue evidence="2">Whole body</tissue>
    </source>
</reference>
<feature type="compositionally biased region" description="Basic and acidic residues" evidence="1">
    <location>
        <begin position="372"/>
        <end position="392"/>
    </location>
</feature>
<dbReference type="Proteomes" id="UP000078541">
    <property type="component" value="Unassembled WGS sequence"/>
</dbReference>
<evidence type="ECO:0000313" key="2">
    <source>
        <dbReference type="EMBL" id="KYN37523.1"/>
    </source>
</evidence>
<gene>
    <name evidence="2" type="ORF">ALC56_08124</name>
</gene>
<evidence type="ECO:0000313" key="3">
    <source>
        <dbReference type="Proteomes" id="UP000078541"/>
    </source>
</evidence>
<name>A0A195FAR1_9HYME</name>